<dbReference type="RefSeq" id="WP_064544147.1">
    <property type="nucleotide sequence ID" value="NZ_LXEQ01000033.1"/>
</dbReference>
<protein>
    <recommendedName>
        <fullName evidence="6">FlgN family flagellar biosynthesis protein</fullName>
    </recommendedName>
</protein>
<evidence type="ECO:0000313" key="5">
    <source>
        <dbReference type="Proteomes" id="UP000078407"/>
    </source>
</evidence>
<evidence type="ECO:0008006" key="6">
    <source>
        <dbReference type="Google" id="ProtNLM"/>
    </source>
</evidence>
<comment type="caution">
    <text evidence="4">The sequence shown here is derived from an EMBL/GenBank/DDBJ whole genome shotgun (WGS) entry which is preliminary data.</text>
</comment>
<proteinExistence type="inferred from homology"/>
<name>A0ABX2W8V7_9ENTR</name>
<organism evidence="4 5">
    <name type="scientific">Buttiauxella ferragutiae ATCC 51602</name>
    <dbReference type="NCBI Taxonomy" id="1354252"/>
    <lineage>
        <taxon>Bacteria</taxon>
        <taxon>Pseudomonadati</taxon>
        <taxon>Pseudomonadota</taxon>
        <taxon>Gammaproteobacteria</taxon>
        <taxon>Enterobacterales</taxon>
        <taxon>Enterobacteriaceae</taxon>
        <taxon>Buttiauxella</taxon>
    </lineage>
</organism>
<dbReference type="Pfam" id="PF05130">
    <property type="entry name" value="FlgN"/>
    <property type="match status" value="1"/>
</dbReference>
<dbReference type="SUPFAM" id="SSF140566">
    <property type="entry name" value="FlgN-like"/>
    <property type="match status" value="1"/>
</dbReference>
<reference evidence="4 5" key="1">
    <citation type="submission" date="2016-04" db="EMBL/GenBank/DDBJ databases">
        <title>ATOL: Assembling a taxonomically balanced genome-scale reconstruction of the evolutionary history of the Enterobacteriaceae.</title>
        <authorList>
            <person name="Plunkett G.III."/>
            <person name="Neeno-Eckwall E.C."/>
            <person name="Glasner J.D."/>
            <person name="Perna N.T."/>
        </authorList>
    </citation>
    <scope>NUCLEOTIDE SEQUENCE [LARGE SCALE GENOMIC DNA]</scope>
    <source>
        <strain evidence="4 5">ATCC 51602</strain>
    </source>
</reference>
<evidence type="ECO:0000256" key="2">
    <source>
        <dbReference type="ARBA" id="ARBA00007703"/>
    </source>
</evidence>
<comment type="similarity">
    <text evidence="2">Belongs to the FlgN family.</text>
</comment>
<evidence type="ECO:0000313" key="4">
    <source>
        <dbReference type="EMBL" id="OAT28095.1"/>
    </source>
</evidence>
<evidence type="ECO:0000256" key="1">
    <source>
        <dbReference type="ARBA" id="ARBA00002397"/>
    </source>
</evidence>
<accession>A0ABX2W8V7</accession>
<comment type="function">
    <text evidence="1">Required for the efficient initiation of filament assembly.</text>
</comment>
<dbReference type="Proteomes" id="UP000078407">
    <property type="component" value="Unassembled WGS sequence"/>
</dbReference>
<dbReference type="InterPro" id="IPR036679">
    <property type="entry name" value="FlgN-like_sf"/>
</dbReference>
<dbReference type="Gene3D" id="1.20.58.300">
    <property type="entry name" value="FlgN-like"/>
    <property type="match status" value="1"/>
</dbReference>
<sequence>MSNANARVRQLIVDIHQDVVSYQQMELLLKEQNSNLIRRNNPAIKHNNEQQVQLLHTLRMRANQRVQLLHSFGLQANSDDLKRLACKLPTAISDKMMAQWQQLEASVIRCKKLNDHNGRLLANQQLLIRKLLNTEENFYQPAT</sequence>
<evidence type="ECO:0000256" key="3">
    <source>
        <dbReference type="ARBA" id="ARBA00022795"/>
    </source>
</evidence>
<gene>
    <name evidence="4" type="ORF">M976_01934</name>
</gene>
<dbReference type="InterPro" id="IPR007809">
    <property type="entry name" value="FlgN-like"/>
</dbReference>
<keyword evidence="5" id="KW-1185">Reference proteome</keyword>
<keyword evidence="3" id="KW-1005">Bacterial flagellum biogenesis</keyword>
<dbReference type="EMBL" id="LXEQ01000033">
    <property type="protein sequence ID" value="OAT28095.1"/>
    <property type="molecule type" value="Genomic_DNA"/>
</dbReference>